<gene>
    <name evidence="1" type="ORF">CDL15_Pgr022358</name>
</gene>
<organism evidence="1 2">
    <name type="scientific">Punica granatum</name>
    <name type="common">Pomegranate</name>
    <dbReference type="NCBI Taxonomy" id="22663"/>
    <lineage>
        <taxon>Eukaryota</taxon>
        <taxon>Viridiplantae</taxon>
        <taxon>Streptophyta</taxon>
        <taxon>Embryophyta</taxon>
        <taxon>Tracheophyta</taxon>
        <taxon>Spermatophyta</taxon>
        <taxon>Magnoliopsida</taxon>
        <taxon>eudicotyledons</taxon>
        <taxon>Gunneridae</taxon>
        <taxon>Pentapetalae</taxon>
        <taxon>rosids</taxon>
        <taxon>malvids</taxon>
        <taxon>Myrtales</taxon>
        <taxon>Lythraceae</taxon>
        <taxon>Punica</taxon>
    </lineage>
</organism>
<reference evidence="2" key="1">
    <citation type="journal article" date="2017" name="Plant J.">
        <title>The pomegranate (Punica granatum L.) genome and the genomics of punicalagin biosynthesis.</title>
        <authorList>
            <person name="Qin G."/>
            <person name="Xu C."/>
            <person name="Ming R."/>
            <person name="Tang H."/>
            <person name="Guyot R."/>
            <person name="Kramer E.M."/>
            <person name="Hu Y."/>
            <person name="Yi X."/>
            <person name="Qi Y."/>
            <person name="Xu X."/>
            <person name="Gao Z."/>
            <person name="Pan H."/>
            <person name="Jian J."/>
            <person name="Tian Y."/>
            <person name="Yue Z."/>
            <person name="Xu Y."/>
        </authorList>
    </citation>
    <scope>NUCLEOTIDE SEQUENCE [LARGE SCALE GENOMIC DNA]</scope>
    <source>
        <strain evidence="2">cv. Dabenzi</strain>
    </source>
</reference>
<name>A0A218Y461_PUNGR</name>
<dbReference type="EMBL" id="MTKT01000157">
    <property type="protein sequence ID" value="OWM91609.1"/>
    <property type="molecule type" value="Genomic_DNA"/>
</dbReference>
<evidence type="ECO:0000313" key="2">
    <source>
        <dbReference type="Proteomes" id="UP000197138"/>
    </source>
</evidence>
<protein>
    <submittedName>
        <fullName evidence="1">Uncharacterized protein</fullName>
    </submittedName>
</protein>
<dbReference type="AlphaFoldDB" id="A0A218Y461"/>
<comment type="caution">
    <text evidence="1">The sequence shown here is derived from an EMBL/GenBank/DDBJ whole genome shotgun (WGS) entry which is preliminary data.</text>
</comment>
<proteinExistence type="predicted"/>
<accession>A0A218Y461</accession>
<evidence type="ECO:0000313" key="1">
    <source>
        <dbReference type="EMBL" id="OWM91609.1"/>
    </source>
</evidence>
<sequence>MGLLEVGLDLWWVGFGLFFVEQTRMAQDRPNWAVFGSEVTAVAPDGILMQVVVVWFQTYRVDPYSPAKITENRVRLENRPDWAVFGSDFTTVSPDGIVMQGQCLPTPN</sequence>
<dbReference type="Proteomes" id="UP000197138">
    <property type="component" value="Unassembled WGS sequence"/>
</dbReference>